<dbReference type="RefSeq" id="WP_394847792.1">
    <property type="nucleotide sequence ID" value="NZ_CP089982.1"/>
</dbReference>
<evidence type="ECO:0000256" key="6">
    <source>
        <dbReference type="ARBA" id="ARBA00023136"/>
    </source>
</evidence>
<keyword evidence="5 9" id="KW-0732">Signal</keyword>
<dbReference type="Gene3D" id="2.170.130.10">
    <property type="entry name" value="TonB-dependent receptor, plug domain"/>
    <property type="match status" value="1"/>
</dbReference>
<feature type="region of interest" description="Disordered" evidence="8">
    <location>
        <begin position="29"/>
        <end position="51"/>
    </location>
</feature>
<dbReference type="PANTHER" id="PTHR30069:SF29">
    <property type="entry name" value="HEMOGLOBIN AND HEMOGLOBIN-HAPTOGLOBIN-BINDING PROTEIN 1-RELATED"/>
    <property type="match status" value="1"/>
</dbReference>
<reference evidence="11 12" key="1">
    <citation type="submission" date="2021-12" db="EMBL/GenBank/DDBJ databases">
        <title>Discovery of the Pendulisporaceae a myxobacterial family with distinct sporulation behavior and unique specialized metabolism.</title>
        <authorList>
            <person name="Garcia R."/>
            <person name="Popoff A."/>
            <person name="Bader C.D."/>
            <person name="Loehr J."/>
            <person name="Walesch S."/>
            <person name="Walt C."/>
            <person name="Boldt J."/>
            <person name="Bunk B."/>
            <person name="Haeckl F.J.F.P.J."/>
            <person name="Gunesch A.P."/>
            <person name="Birkelbach J."/>
            <person name="Nuebel U."/>
            <person name="Pietschmann T."/>
            <person name="Bach T."/>
            <person name="Mueller R."/>
        </authorList>
    </citation>
    <scope>NUCLEOTIDE SEQUENCE [LARGE SCALE GENOMIC DNA]</scope>
    <source>
        <strain evidence="11 12">MSr12523</strain>
    </source>
</reference>
<dbReference type="EMBL" id="CP089982">
    <property type="protein sequence ID" value="WXA97176.1"/>
    <property type="molecule type" value="Genomic_DNA"/>
</dbReference>
<dbReference type="InterPro" id="IPR039426">
    <property type="entry name" value="TonB-dep_rcpt-like"/>
</dbReference>
<accession>A0ABZ2KLD5</accession>
<dbReference type="Gene3D" id="2.40.170.20">
    <property type="entry name" value="TonB-dependent receptor, beta-barrel domain"/>
    <property type="match status" value="1"/>
</dbReference>
<gene>
    <name evidence="11" type="ORF">LZC95_10055</name>
</gene>
<keyword evidence="7" id="KW-0998">Cell outer membrane</keyword>
<evidence type="ECO:0000256" key="8">
    <source>
        <dbReference type="SAM" id="MobiDB-lite"/>
    </source>
</evidence>
<dbReference type="InterPro" id="IPR012910">
    <property type="entry name" value="Plug_dom"/>
</dbReference>
<dbReference type="InterPro" id="IPR037066">
    <property type="entry name" value="Plug_dom_sf"/>
</dbReference>
<proteinExistence type="predicted"/>
<feature type="signal peptide" evidence="9">
    <location>
        <begin position="1"/>
        <end position="22"/>
    </location>
</feature>
<feature type="chain" id="PRO_5045270294" evidence="9">
    <location>
        <begin position="23"/>
        <end position="685"/>
    </location>
</feature>
<evidence type="ECO:0000256" key="7">
    <source>
        <dbReference type="ARBA" id="ARBA00023237"/>
    </source>
</evidence>
<sequence length="685" mass="74351">MSHRWRALLVLIALTWTRPVRAQEASEVRVRAAPRPPREPVSTSVSAEQARHLAGTQGDVGKVVDSLPGVARPPLGSGQLVVWGSAPADTRVYVDGVEIPALYHGSGLRSVLNSDLVSQVTLLPGAFGADFGRTLGGTVRVETRPLRDEGVHGYAGADTFDASGLVSAALGPRARAAVTARYSYLDALLAATSARDIGDYFPIPRYRDYQARAAFDLGEKESLDVTLLGAHDALDRTVASADPAKTRTESTESGFHRLYARYKRTTGEAEGIEVTPFAGYDQSTLSTSFGAQPTRLDVGSYRYGLRASYRARLGRRLVVSAGFDASGTASRITRRGSLTLPPREGDVAVFGAPPSDDVTADEFTAHVLDAAPHLSLDVRLGDVTVTPGVRLETFLLEGSRLTPNVTGQAPAVGFSRLEPSIDPRLSVRYQMTPRVAFLAAGGVYHQAPEPVDLGAVFGTPTLGLSRALHASLGERITLGSGLSAEVTGFYKSMHDLVVRSREVNPRIAHALVQDGEGRSYGLQFLVRRELGHGLSGWLSYTVSRSERRYPEQVRYRLFDFDQPHVLVLALSQELGRWVFGARFRYASGMPRTPVVGSYYDVVNDRSEPIFGAQNSVRLPAFYQLDARVERMFPLGRGVTLALSLDVQNVTYHENAEELVYTPDFRTRGTLRGLPTLAVVGARVEF</sequence>
<evidence type="ECO:0000256" key="3">
    <source>
        <dbReference type="ARBA" id="ARBA00022452"/>
    </source>
</evidence>
<dbReference type="Pfam" id="PF07715">
    <property type="entry name" value="Plug"/>
    <property type="match status" value="1"/>
</dbReference>
<dbReference type="PANTHER" id="PTHR30069">
    <property type="entry name" value="TONB-DEPENDENT OUTER MEMBRANE RECEPTOR"/>
    <property type="match status" value="1"/>
</dbReference>
<name>A0ABZ2KLD5_9BACT</name>
<evidence type="ECO:0000313" key="12">
    <source>
        <dbReference type="Proteomes" id="UP001379533"/>
    </source>
</evidence>
<keyword evidence="11" id="KW-0675">Receptor</keyword>
<keyword evidence="6" id="KW-0472">Membrane</keyword>
<keyword evidence="12" id="KW-1185">Reference proteome</keyword>
<organism evidence="11 12">
    <name type="scientific">Pendulispora brunnea</name>
    <dbReference type="NCBI Taxonomy" id="2905690"/>
    <lineage>
        <taxon>Bacteria</taxon>
        <taxon>Pseudomonadati</taxon>
        <taxon>Myxococcota</taxon>
        <taxon>Myxococcia</taxon>
        <taxon>Myxococcales</taxon>
        <taxon>Sorangiineae</taxon>
        <taxon>Pendulisporaceae</taxon>
        <taxon>Pendulispora</taxon>
    </lineage>
</organism>
<feature type="domain" description="TonB-dependent receptor plug" evidence="10">
    <location>
        <begin position="43"/>
        <end position="137"/>
    </location>
</feature>
<dbReference type="InterPro" id="IPR036942">
    <property type="entry name" value="Beta-barrel_TonB_sf"/>
</dbReference>
<evidence type="ECO:0000256" key="2">
    <source>
        <dbReference type="ARBA" id="ARBA00022448"/>
    </source>
</evidence>
<evidence type="ECO:0000256" key="9">
    <source>
        <dbReference type="SAM" id="SignalP"/>
    </source>
</evidence>
<comment type="subcellular location">
    <subcellularLocation>
        <location evidence="1">Cell outer membrane</location>
        <topology evidence="1">Multi-pass membrane protein</topology>
    </subcellularLocation>
</comment>
<evidence type="ECO:0000256" key="1">
    <source>
        <dbReference type="ARBA" id="ARBA00004571"/>
    </source>
</evidence>
<evidence type="ECO:0000256" key="5">
    <source>
        <dbReference type="ARBA" id="ARBA00022729"/>
    </source>
</evidence>
<keyword evidence="2" id="KW-0813">Transport</keyword>
<dbReference type="SUPFAM" id="SSF56935">
    <property type="entry name" value="Porins"/>
    <property type="match status" value="1"/>
</dbReference>
<evidence type="ECO:0000259" key="10">
    <source>
        <dbReference type="Pfam" id="PF07715"/>
    </source>
</evidence>
<keyword evidence="3" id="KW-1134">Transmembrane beta strand</keyword>
<evidence type="ECO:0000256" key="4">
    <source>
        <dbReference type="ARBA" id="ARBA00022692"/>
    </source>
</evidence>
<dbReference type="Proteomes" id="UP001379533">
    <property type="component" value="Chromosome"/>
</dbReference>
<protein>
    <submittedName>
        <fullName evidence="11">TonB-dependent receptor</fullName>
    </submittedName>
</protein>
<keyword evidence="4" id="KW-0812">Transmembrane</keyword>
<evidence type="ECO:0000313" key="11">
    <source>
        <dbReference type="EMBL" id="WXA97176.1"/>
    </source>
</evidence>